<evidence type="ECO:0000259" key="1">
    <source>
        <dbReference type="PROSITE" id="PS50181"/>
    </source>
</evidence>
<name>A0AA96IYI6_9VIRU</name>
<feature type="domain" description="F-box" evidence="1">
    <location>
        <begin position="1"/>
        <end position="44"/>
    </location>
</feature>
<reference evidence="2" key="1">
    <citation type="submission" date="2023-07" db="EMBL/GenBank/DDBJ databases">
        <authorList>
            <person name="Xia Y."/>
        </authorList>
    </citation>
    <scope>NUCLEOTIDE SEQUENCE</scope>
    <source>
        <strain evidence="2">F</strain>
    </source>
</reference>
<sequence length="222" mass="25675">MENLANETTHHIFKFLPLPDLLNFCATCKFYHQMLDDIRKSAKLVETNGSRVHESSHIDIFGRLQGQRCISVGKLEESSTYVDGREHGPSYSRIGENFMSGEMVNGETFGIWSGYESGFEKRVFYLGGSPQIEERKDENGTKDIHVFAGGSWEPNDWGTGHHFESIEYLFERTEWFLICKGKKRPIFKMTNAGDNYEHTKNNEREYAHCCPKHQRQMPSSMF</sequence>
<dbReference type="PROSITE" id="PS50181">
    <property type="entry name" value="FBOX"/>
    <property type="match status" value="1"/>
</dbReference>
<organism evidence="2">
    <name type="scientific">Marseillevirus sp</name>
    <dbReference type="NCBI Taxonomy" id="2809551"/>
    <lineage>
        <taxon>Viruses</taxon>
        <taxon>Varidnaviria</taxon>
        <taxon>Bamfordvirae</taxon>
        <taxon>Nucleocytoviricota</taxon>
        <taxon>Megaviricetes</taxon>
        <taxon>Pimascovirales</taxon>
        <taxon>Pimascovirales incertae sedis</taxon>
        <taxon>Marseilleviridae</taxon>
        <taxon>Marseillevirus</taxon>
    </lineage>
</organism>
<dbReference type="EMBL" id="OR343188">
    <property type="protein sequence ID" value="WNL49529.1"/>
    <property type="molecule type" value="Genomic_DNA"/>
</dbReference>
<dbReference type="InterPro" id="IPR036047">
    <property type="entry name" value="F-box-like_dom_sf"/>
</dbReference>
<dbReference type="CDD" id="cd09917">
    <property type="entry name" value="F-box_SF"/>
    <property type="match status" value="1"/>
</dbReference>
<accession>A0AA96IYI6</accession>
<protein>
    <recommendedName>
        <fullName evidence="1">F-box domain-containing protein</fullName>
    </recommendedName>
</protein>
<proteinExistence type="predicted"/>
<dbReference type="SUPFAM" id="SSF81383">
    <property type="entry name" value="F-box domain"/>
    <property type="match status" value="1"/>
</dbReference>
<gene>
    <name evidence="2" type="ORF">MarFTMF_013</name>
</gene>
<dbReference type="Pfam" id="PF00646">
    <property type="entry name" value="F-box"/>
    <property type="match status" value="1"/>
</dbReference>
<dbReference type="InterPro" id="IPR001810">
    <property type="entry name" value="F-box_dom"/>
</dbReference>
<evidence type="ECO:0000313" key="2">
    <source>
        <dbReference type="EMBL" id="WNL49529.1"/>
    </source>
</evidence>